<evidence type="ECO:0000256" key="8">
    <source>
        <dbReference type="ARBA" id="ARBA00022692"/>
    </source>
</evidence>
<dbReference type="SUPFAM" id="SSF55874">
    <property type="entry name" value="ATPase domain of HSP90 chaperone/DNA topoisomerase II/histidine kinase"/>
    <property type="match status" value="1"/>
</dbReference>
<dbReference type="NCBIfam" id="TIGR00229">
    <property type="entry name" value="sensory_box"/>
    <property type="match status" value="3"/>
</dbReference>
<keyword evidence="8" id="KW-0812">Transmembrane</keyword>
<evidence type="ECO:0000259" key="16">
    <source>
        <dbReference type="PROSITE" id="PS50110"/>
    </source>
</evidence>
<accession>A0A1G5BM36</accession>
<evidence type="ECO:0000256" key="13">
    <source>
        <dbReference type="PROSITE-ProRule" id="PRU00169"/>
    </source>
</evidence>
<comment type="subcellular location">
    <subcellularLocation>
        <location evidence="2">Cell inner membrane</location>
        <topology evidence="2">Multi-pass membrane protein</topology>
    </subcellularLocation>
</comment>
<dbReference type="InterPro" id="IPR036890">
    <property type="entry name" value="HATPase_C_sf"/>
</dbReference>
<dbReference type="PROSITE" id="PS50113">
    <property type="entry name" value="PAC"/>
    <property type="match status" value="4"/>
</dbReference>
<name>A0A1G5BM36_9HYPH</name>
<keyword evidence="14" id="KW-0175">Coiled coil</keyword>
<dbReference type="RefSeq" id="WP_091128644.1">
    <property type="nucleotide sequence ID" value="NZ_FMVJ01000002.1"/>
</dbReference>
<dbReference type="InterPro" id="IPR000700">
    <property type="entry name" value="PAS-assoc_C"/>
</dbReference>
<dbReference type="CDD" id="cd18161">
    <property type="entry name" value="REC_hyHK_blue-like"/>
    <property type="match status" value="1"/>
</dbReference>
<dbReference type="CDD" id="cd00130">
    <property type="entry name" value="PAS"/>
    <property type="match status" value="3"/>
</dbReference>
<feature type="domain" description="Response regulatory" evidence="16">
    <location>
        <begin position="814"/>
        <end position="929"/>
    </location>
</feature>
<keyword evidence="12" id="KW-0472">Membrane</keyword>
<comment type="catalytic activity">
    <reaction evidence="1">
        <text>ATP + protein L-histidine = ADP + protein N-phospho-L-histidine.</text>
        <dbReference type="EC" id="2.7.13.3"/>
    </reaction>
</comment>
<evidence type="ECO:0000313" key="20">
    <source>
        <dbReference type="Proteomes" id="UP000199569"/>
    </source>
</evidence>
<dbReference type="SMART" id="SM00388">
    <property type="entry name" value="HisKA"/>
    <property type="match status" value="1"/>
</dbReference>
<dbReference type="GO" id="GO:0000155">
    <property type="term" value="F:phosphorelay sensor kinase activity"/>
    <property type="evidence" value="ECO:0007669"/>
    <property type="project" value="InterPro"/>
</dbReference>
<evidence type="ECO:0000256" key="10">
    <source>
        <dbReference type="ARBA" id="ARBA00022741"/>
    </source>
</evidence>
<dbReference type="PANTHER" id="PTHR43065:SF42">
    <property type="entry name" value="TWO-COMPONENT SENSOR PPRA"/>
    <property type="match status" value="1"/>
</dbReference>
<dbReference type="InterPro" id="IPR035965">
    <property type="entry name" value="PAS-like_dom_sf"/>
</dbReference>
<feature type="domain" description="Histidine kinase" evidence="15">
    <location>
        <begin position="566"/>
        <end position="791"/>
    </location>
</feature>
<dbReference type="Pfam" id="PF13426">
    <property type="entry name" value="PAS_9"/>
    <property type="match status" value="1"/>
</dbReference>
<evidence type="ECO:0000256" key="14">
    <source>
        <dbReference type="SAM" id="Coils"/>
    </source>
</evidence>
<evidence type="ECO:0000259" key="15">
    <source>
        <dbReference type="PROSITE" id="PS50109"/>
    </source>
</evidence>
<dbReference type="OrthoDB" id="9796100at2"/>
<dbReference type="Gene3D" id="1.10.287.130">
    <property type="match status" value="1"/>
</dbReference>
<evidence type="ECO:0000259" key="17">
    <source>
        <dbReference type="PROSITE" id="PS50112"/>
    </source>
</evidence>
<dbReference type="EMBL" id="FMVJ01000002">
    <property type="protein sequence ID" value="SCX91272.1"/>
    <property type="molecule type" value="Genomic_DNA"/>
</dbReference>
<dbReference type="InterPro" id="IPR003594">
    <property type="entry name" value="HATPase_dom"/>
</dbReference>
<dbReference type="SMART" id="SM00086">
    <property type="entry name" value="PAC"/>
    <property type="match status" value="4"/>
</dbReference>
<feature type="domain" description="PAC" evidence="18">
    <location>
        <begin position="95"/>
        <end position="149"/>
    </location>
</feature>
<dbReference type="InterPro" id="IPR013656">
    <property type="entry name" value="PAS_4"/>
</dbReference>
<proteinExistence type="predicted"/>
<evidence type="ECO:0000256" key="11">
    <source>
        <dbReference type="ARBA" id="ARBA00022989"/>
    </source>
</evidence>
<dbReference type="SUPFAM" id="SSF52172">
    <property type="entry name" value="CheY-like"/>
    <property type="match status" value="1"/>
</dbReference>
<dbReference type="GO" id="GO:0005886">
    <property type="term" value="C:plasma membrane"/>
    <property type="evidence" value="ECO:0007669"/>
    <property type="project" value="UniProtKB-SubCell"/>
</dbReference>
<dbReference type="Proteomes" id="UP000199569">
    <property type="component" value="Unassembled WGS sequence"/>
</dbReference>
<dbReference type="InterPro" id="IPR004358">
    <property type="entry name" value="Sig_transdc_His_kin-like_C"/>
</dbReference>
<dbReference type="FunFam" id="2.10.70.100:FF:000001">
    <property type="entry name" value="Sensory transduction histidine kinase"/>
    <property type="match status" value="1"/>
</dbReference>
<gene>
    <name evidence="19" type="ORF">SAMN02927923_00286</name>
</gene>
<feature type="modified residue" description="4-aspartylphosphate" evidence="13">
    <location>
        <position position="864"/>
    </location>
</feature>
<dbReference type="Pfam" id="PF08447">
    <property type="entry name" value="PAS_3"/>
    <property type="match status" value="1"/>
</dbReference>
<reference evidence="19 20" key="1">
    <citation type="submission" date="2016-10" db="EMBL/GenBank/DDBJ databases">
        <authorList>
            <person name="de Groot N.N."/>
        </authorList>
    </citation>
    <scope>NUCLEOTIDE SEQUENCE [LARGE SCALE GENOMIC DNA]</scope>
    <source>
        <strain evidence="19 20">CGMCC 1.7666</strain>
    </source>
</reference>
<dbReference type="Gene3D" id="3.40.50.2300">
    <property type="match status" value="1"/>
</dbReference>
<feature type="domain" description="PAS" evidence="17">
    <location>
        <begin position="45"/>
        <end position="94"/>
    </location>
</feature>
<dbReference type="Pfam" id="PF00072">
    <property type="entry name" value="Response_reg"/>
    <property type="match status" value="1"/>
</dbReference>
<keyword evidence="9" id="KW-0677">Repeat</keyword>
<evidence type="ECO:0000256" key="5">
    <source>
        <dbReference type="ARBA" id="ARBA00022519"/>
    </source>
</evidence>
<protein>
    <recommendedName>
        <fullName evidence="3">histidine kinase</fullName>
        <ecNumber evidence="3">2.7.13.3</ecNumber>
    </recommendedName>
</protein>
<evidence type="ECO:0000256" key="2">
    <source>
        <dbReference type="ARBA" id="ARBA00004429"/>
    </source>
</evidence>
<keyword evidence="4" id="KW-1003">Cell membrane</keyword>
<dbReference type="SMART" id="SM00091">
    <property type="entry name" value="PAS"/>
    <property type="match status" value="3"/>
</dbReference>
<evidence type="ECO:0000256" key="1">
    <source>
        <dbReference type="ARBA" id="ARBA00000085"/>
    </source>
</evidence>
<keyword evidence="10" id="KW-0547">Nucleotide-binding</keyword>
<dbReference type="InterPro" id="IPR013655">
    <property type="entry name" value="PAS_fold_3"/>
</dbReference>
<dbReference type="SMART" id="SM00448">
    <property type="entry name" value="REC"/>
    <property type="match status" value="1"/>
</dbReference>
<evidence type="ECO:0000256" key="7">
    <source>
        <dbReference type="ARBA" id="ARBA00022679"/>
    </source>
</evidence>
<evidence type="ECO:0000256" key="3">
    <source>
        <dbReference type="ARBA" id="ARBA00012438"/>
    </source>
</evidence>
<dbReference type="Gene3D" id="2.10.70.100">
    <property type="match status" value="1"/>
</dbReference>
<dbReference type="SUPFAM" id="SSF47384">
    <property type="entry name" value="Homodimeric domain of signal transducing histidine kinase"/>
    <property type="match status" value="1"/>
</dbReference>
<dbReference type="AlphaFoldDB" id="A0A1G5BM36"/>
<dbReference type="STRING" id="549386.SAMN02927923_00286"/>
<dbReference type="SUPFAM" id="SSF55785">
    <property type="entry name" value="PYP-like sensor domain (PAS domain)"/>
    <property type="match status" value="4"/>
</dbReference>
<dbReference type="Gene3D" id="3.30.450.20">
    <property type="entry name" value="PAS domain"/>
    <property type="match status" value="4"/>
</dbReference>
<dbReference type="PANTHER" id="PTHR43065">
    <property type="entry name" value="SENSOR HISTIDINE KINASE"/>
    <property type="match status" value="1"/>
</dbReference>
<dbReference type="PROSITE" id="PS50110">
    <property type="entry name" value="RESPONSE_REGULATORY"/>
    <property type="match status" value="1"/>
</dbReference>
<dbReference type="Pfam" id="PF08448">
    <property type="entry name" value="PAS_4"/>
    <property type="match status" value="1"/>
</dbReference>
<evidence type="ECO:0000313" key="19">
    <source>
        <dbReference type="EMBL" id="SCX91272.1"/>
    </source>
</evidence>
<evidence type="ECO:0000256" key="9">
    <source>
        <dbReference type="ARBA" id="ARBA00022737"/>
    </source>
</evidence>
<feature type="domain" description="PAC" evidence="18">
    <location>
        <begin position="502"/>
        <end position="553"/>
    </location>
</feature>
<dbReference type="InterPro" id="IPR000014">
    <property type="entry name" value="PAS"/>
</dbReference>
<keyword evidence="6 13" id="KW-0597">Phosphoprotein</keyword>
<feature type="domain" description="PAC" evidence="18">
    <location>
        <begin position="238"/>
        <end position="290"/>
    </location>
</feature>
<dbReference type="InterPro" id="IPR011006">
    <property type="entry name" value="CheY-like_superfamily"/>
</dbReference>
<evidence type="ECO:0000259" key="18">
    <source>
        <dbReference type="PROSITE" id="PS50113"/>
    </source>
</evidence>
<sequence length="932" mass="102391">MLPYETADKRIEAALEELRSIAGPIFSALERSGLAMLATNPRLPDNPIVFVNDAFCRLTGYSAEEALGRNGSFLQAPETDEETVLQIRETLREGGSVSTKVLNRRKDGSRFWNHLFVTPVNNDKGEQIFLLSTQVDVTQSHQAEEMRAALQTSQRELDWTNERLRQTLTVAGAGGSWDWDIPRGHFTADVRFAALHDLDPVEAAKGLPSGDFFKAIHPEDRLRIRLAVAGILNGAEVFSKEYRLLSADGSVRWAHARGRCHFSDENQPIRFTGVVLDITEQKHIEERLRIAQSAGGVGTFEYIDGFATVSVSEEFCRLVGLHSTNALPVRTINNLVTPGDPLLVEQGLCSEGVTYAECRIQRADNKKLRWLARRGEYVRDTETAGLRFIGVIYDITAAKQSEERLLELNERLESRVAERTAELAESERRFRAIFNTTYQLIALGALDGTIVIVNNAALQASGATASQIAGIKIWDAPWWTHSPHEAQRVREGVARAAAGEFVRYESELLLPGGHRTFDFSMKPVLDEEGKPIFLVAEGHDITDLKHTEEALRQAQKMEAVGQLTGGIAHDFNNLLTGIVGSLDLLNTRMAQGRLDNLDRYIAAATSSANRAAALTHRLLAFARRQPLDPRSVDVNRLVMSMEDLLRRTISESIELKFAISEDLPLTLCDPNQLESAVLNLAINARDAMPDGGILTVETGVSHLDDLYEAAQHGVSPGRYVTISVSDTGTGMPADVLAQVFDPFFTTKPIGVGTGLGLSMVYGFTKQSEGHVRIHSELGKGTSVRLYLPAHEGTVAEAVSVTGLSEAHRAEAGETVLVVEDERVVRSLILEVLADLGYQALEAVDGPSGLKILESKQRVDLLVTDVGLPGLNGRQLADYARLIRPNLKVLFITGYAEQAAMATGFLDPGMEMITKPFGIEALAVRIREIIERD</sequence>
<dbReference type="GO" id="GO:0000166">
    <property type="term" value="F:nucleotide binding"/>
    <property type="evidence" value="ECO:0007669"/>
    <property type="project" value="UniProtKB-KW"/>
</dbReference>
<dbReference type="InterPro" id="IPR005467">
    <property type="entry name" value="His_kinase_dom"/>
</dbReference>
<keyword evidence="20" id="KW-1185">Reference proteome</keyword>
<dbReference type="InterPro" id="IPR001610">
    <property type="entry name" value="PAC"/>
</dbReference>
<dbReference type="InterPro" id="IPR036097">
    <property type="entry name" value="HisK_dim/P_sf"/>
</dbReference>
<organism evidence="19 20">
    <name type="scientific">Microvirga guangxiensis</name>
    <dbReference type="NCBI Taxonomy" id="549386"/>
    <lineage>
        <taxon>Bacteria</taxon>
        <taxon>Pseudomonadati</taxon>
        <taxon>Pseudomonadota</taxon>
        <taxon>Alphaproteobacteria</taxon>
        <taxon>Hyphomicrobiales</taxon>
        <taxon>Methylobacteriaceae</taxon>
        <taxon>Microvirga</taxon>
    </lineage>
</organism>
<dbReference type="InterPro" id="IPR003661">
    <property type="entry name" value="HisK_dim/P_dom"/>
</dbReference>
<evidence type="ECO:0000256" key="12">
    <source>
        <dbReference type="ARBA" id="ARBA00023136"/>
    </source>
</evidence>
<keyword evidence="5" id="KW-0997">Cell inner membrane</keyword>
<feature type="coiled-coil region" evidence="14">
    <location>
        <begin position="395"/>
        <end position="429"/>
    </location>
</feature>
<dbReference type="InterPro" id="IPR001789">
    <property type="entry name" value="Sig_transdc_resp-reg_receiver"/>
</dbReference>
<dbReference type="Pfam" id="PF02518">
    <property type="entry name" value="HATPase_c"/>
    <property type="match status" value="1"/>
</dbReference>
<dbReference type="PROSITE" id="PS50112">
    <property type="entry name" value="PAS"/>
    <property type="match status" value="1"/>
</dbReference>
<dbReference type="CDD" id="cd00082">
    <property type="entry name" value="HisKA"/>
    <property type="match status" value="1"/>
</dbReference>
<dbReference type="EC" id="2.7.13.3" evidence="3"/>
<keyword evidence="11" id="KW-1133">Transmembrane helix</keyword>
<dbReference type="PROSITE" id="PS50109">
    <property type="entry name" value="HIS_KIN"/>
    <property type="match status" value="1"/>
</dbReference>
<dbReference type="Gene3D" id="3.30.565.10">
    <property type="entry name" value="Histidine kinase-like ATPase, C-terminal domain"/>
    <property type="match status" value="1"/>
</dbReference>
<dbReference type="Pfam" id="PF00512">
    <property type="entry name" value="HisKA"/>
    <property type="match status" value="1"/>
</dbReference>
<feature type="domain" description="PAC" evidence="18">
    <location>
        <begin position="354"/>
        <end position="407"/>
    </location>
</feature>
<dbReference type="PRINTS" id="PR00344">
    <property type="entry name" value="BCTRLSENSOR"/>
</dbReference>
<keyword evidence="7" id="KW-0808">Transferase</keyword>
<evidence type="ECO:0000256" key="4">
    <source>
        <dbReference type="ARBA" id="ARBA00022475"/>
    </source>
</evidence>
<evidence type="ECO:0000256" key="6">
    <source>
        <dbReference type="ARBA" id="ARBA00022553"/>
    </source>
</evidence>
<dbReference type="SMART" id="SM00387">
    <property type="entry name" value="HATPase_c"/>
    <property type="match status" value="1"/>
</dbReference>
<dbReference type="CDD" id="cd16919">
    <property type="entry name" value="HATPase_CckA-like"/>
    <property type="match status" value="1"/>
</dbReference>